<dbReference type="Proteomes" id="UP000299102">
    <property type="component" value="Unassembled WGS sequence"/>
</dbReference>
<dbReference type="AlphaFoldDB" id="A0A4C1WA16"/>
<evidence type="ECO:0000256" key="1">
    <source>
        <dbReference type="SAM" id="MobiDB-lite"/>
    </source>
</evidence>
<organism evidence="2 3">
    <name type="scientific">Eumeta variegata</name>
    <name type="common">Bagworm moth</name>
    <name type="synonym">Eumeta japonica</name>
    <dbReference type="NCBI Taxonomy" id="151549"/>
    <lineage>
        <taxon>Eukaryota</taxon>
        <taxon>Metazoa</taxon>
        <taxon>Ecdysozoa</taxon>
        <taxon>Arthropoda</taxon>
        <taxon>Hexapoda</taxon>
        <taxon>Insecta</taxon>
        <taxon>Pterygota</taxon>
        <taxon>Neoptera</taxon>
        <taxon>Endopterygota</taxon>
        <taxon>Lepidoptera</taxon>
        <taxon>Glossata</taxon>
        <taxon>Ditrysia</taxon>
        <taxon>Tineoidea</taxon>
        <taxon>Psychidae</taxon>
        <taxon>Oiketicinae</taxon>
        <taxon>Eumeta</taxon>
    </lineage>
</organism>
<evidence type="ECO:0000313" key="3">
    <source>
        <dbReference type="Proteomes" id="UP000299102"/>
    </source>
</evidence>
<dbReference type="EMBL" id="BGZK01000493">
    <property type="protein sequence ID" value="GBP46987.1"/>
    <property type="molecule type" value="Genomic_DNA"/>
</dbReference>
<name>A0A4C1WA16_EUMVA</name>
<feature type="region of interest" description="Disordered" evidence="1">
    <location>
        <begin position="69"/>
        <end position="96"/>
    </location>
</feature>
<protein>
    <submittedName>
        <fullName evidence="2">Uncharacterized protein</fullName>
    </submittedName>
</protein>
<reference evidence="2 3" key="1">
    <citation type="journal article" date="2019" name="Commun. Biol.">
        <title>The bagworm genome reveals a unique fibroin gene that provides high tensile strength.</title>
        <authorList>
            <person name="Kono N."/>
            <person name="Nakamura H."/>
            <person name="Ohtoshi R."/>
            <person name="Tomita M."/>
            <person name="Numata K."/>
            <person name="Arakawa K."/>
        </authorList>
    </citation>
    <scope>NUCLEOTIDE SEQUENCE [LARGE SCALE GENOMIC DNA]</scope>
</reference>
<proteinExistence type="predicted"/>
<evidence type="ECO:0000313" key="2">
    <source>
        <dbReference type="EMBL" id="GBP46987.1"/>
    </source>
</evidence>
<comment type="caution">
    <text evidence="2">The sequence shown here is derived from an EMBL/GenBank/DDBJ whole genome shotgun (WGS) entry which is preliminary data.</text>
</comment>
<accession>A0A4C1WA16</accession>
<sequence length="96" mass="11022">MSVLSRHWIPDKGNNDGILAEITVTFMISIDKPLHHHRQALWQEIELKVETKIEIECDIEIGIEGLTGVGTRSGTQIENERNRHSERNQHRKRSGS</sequence>
<keyword evidence="3" id="KW-1185">Reference proteome</keyword>
<feature type="compositionally biased region" description="Basic and acidic residues" evidence="1">
    <location>
        <begin position="78"/>
        <end position="88"/>
    </location>
</feature>
<gene>
    <name evidence="2" type="ORF">EVAR_32506_1</name>
</gene>